<dbReference type="EMBL" id="CP133659">
    <property type="protein sequence ID" value="WMW64327.1"/>
    <property type="molecule type" value="Genomic_DNA"/>
</dbReference>
<dbReference type="RefSeq" id="WP_309540423.1">
    <property type="nucleotide sequence ID" value="NZ_CP133659.1"/>
</dbReference>
<proteinExistence type="predicted"/>
<reference evidence="2" key="1">
    <citation type="submission" date="2023-09" db="EMBL/GenBank/DDBJ databases">
        <authorList>
            <consortium name="CW5 consortium"/>
            <person name="Lu C.-W."/>
        </authorList>
    </citation>
    <scope>NUCLEOTIDE SEQUENCE</scope>
    <source>
        <strain evidence="2">KPS</strain>
    </source>
</reference>
<gene>
    <name evidence="2" type="ORF">KPS_002337</name>
</gene>
<evidence type="ECO:0000256" key="1">
    <source>
        <dbReference type="SAM" id="MobiDB-lite"/>
    </source>
</evidence>
<feature type="compositionally biased region" description="Polar residues" evidence="1">
    <location>
        <begin position="1"/>
        <end position="16"/>
    </location>
</feature>
<name>A0ABY9QZH6_9BACT</name>
<feature type="region of interest" description="Disordered" evidence="1">
    <location>
        <begin position="1"/>
        <end position="23"/>
    </location>
</feature>
<evidence type="ECO:0000313" key="2">
    <source>
        <dbReference type="EMBL" id="WMW64327.1"/>
    </source>
</evidence>
<evidence type="ECO:0000313" key="3">
    <source>
        <dbReference type="Proteomes" id="UP001180616"/>
    </source>
</evidence>
<sequence>METATTSGAAMTNRDTVPTPRDPELERVLQGLLGMLREDERDRLRVRIEAAVAAEARGEADDAARQLRFVQDLDILVHVHGPQFMYSRGIAETLRVGEDIVELAYDLQKALK</sequence>
<dbReference type="Proteomes" id="UP001180616">
    <property type="component" value="Chromosome"/>
</dbReference>
<accession>A0ABY9QZH6</accession>
<organism evidence="2 3">
    <name type="scientific">Nitratidesulfovibrio liaohensis</name>
    <dbReference type="NCBI Taxonomy" id="2604158"/>
    <lineage>
        <taxon>Bacteria</taxon>
        <taxon>Pseudomonadati</taxon>
        <taxon>Thermodesulfobacteriota</taxon>
        <taxon>Desulfovibrionia</taxon>
        <taxon>Desulfovibrionales</taxon>
        <taxon>Desulfovibrionaceae</taxon>
        <taxon>Nitratidesulfovibrio</taxon>
    </lineage>
</organism>
<keyword evidence="3" id="KW-1185">Reference proteome</keyword>
<protein>
    <submittedName>
        <fullName evidence="2">Uncharacterized protein</fullName>
    </submittedName>
</protein>